<dbReference type="STRING" id="1837282.A6F49_14235"/>
<keyword evidence="4" id="KW-1185">Reference proteome</keyword>
<dbReference type="InterPro" id="IPR013078">
    <property type="entry name" value="His_Pase_superF_clade-1"/>
</dbReference>
<name>A0A1B7LXK7_9MICC</name>
<reference evidence="3 4" key="1">
    <citation type="submission" date="2016-04" db="EMBL/GenBank/DDBJ databases">
        <title>First whole genome shotgun sequence of the bacterium Enteractinococcus sp. strain UASWS1574.</title>
        <authorList>
            <person name="Crovadore J."/>
            <person name="Chablais R."/>
            <person name="Lefort F."/>
        </authorList>
    </citation>
    <scope>NUCLEOTIDE SEQUENCE [LARGE SCALE GENOMIC DNA]</scope>
    <source>
        <strain evidence="3 4">UASWS1574</strain>
    </source>
</reference>
<accession>A0A1B7LXK7</accession>
<dbReference type="EMBL" id="LXEY01000021">
    <property type="protein sequence ID" value="OAV59907.1"/>
    <property type="molecule type" value="Genomic_DNA"/>
</dbReference>
<evidence type="ECO:0000313" key="3">
    <source>
        <dbReference type="EMBL" id="OAV59907.1"/>
    </source>
</evidence>
<dbReference type="Proteomes" id="UP000078292">
    <property type="component" value="Unassembled WGS sequence"/>
</dbReference>
<dbReference type="OrthoDB" id="4697614at2"/>
<feature type="binding site" evidence="2">
    <location>
        <position position="58"/>
    </location>
    <ligand>
        <name>substrate</name>
    </ligand>
</feature>
<organism evidence="3 4">
    <name type="scientific">Enteractinococcus helveticum</name>
    <dbReference type="NCBI Taxonomy" id="1837282"/>
    <lineage>
        <taxon>Bacteria</taxon>
        <taxon>Bacillati</taxon>
        <taxon>Actinomycetota</taxon>
        <taxon>Actinomycetes</taxon>
        <taxon>Micrococcales</taxon>
        <taxon>Micrococcaceae</taxon>
    </lineage>
</organism>
<gene>
    <name evidence="3" type="ORF">A6F49_14235</name>
</gene>
<dbReference type="PANTHER" id="PTHR48100">
    <property type="entry name" value="BROAD-SPECIFICITY PHOSPHATASE YOR283W-RELATED"/>
    <property type="match status" value="1"/>
</dbReference>
<dbReference type="Pfam" id="PF00300">
    <property type="entry name" value="His_Phos_1"/>
    <property type="match status" value="1"/>
</dbReference>
<comment type="caution">
    <text evidence="3">The sequence shown here is derived from an EMBL/GenBank/DDBJ whole genome shotgun (WGS) entry which is preliminary data.</text>
</comment>
<evidence type="ECO:0008006" key="5">
    <source>
        <dbReference type="Google" id="ProtNLM"/>
    </source>
</evidence>
<feature type="active site" description="Proton donor/acceptor" evidence="1">
    <location>
        <position position="82"/>
    </location>
</feature>
<proteinExistence type="predicted"/>
<dbReference type="SMART" id="SM00855">
    <property type="entry name" value="PGAM"/>
    <property type="match status" value="1"/>
</dbReference>
<dbReference type="InterPro" id="IPR050275">
    <property type="entry name" value="PGM_Phosphatase"/>
</dbReference>
<evidence type="ECO:0000313" key="4">
    <source>
        <dbReference type="Proteomes" id="UP000078292"/>
    </source>
</evidence>
<dbReference type="PANTHER" id="PTHR48100:SF62">
    <property type="entry name" value="GLUCOSYL-3-PHOSPHOGLYCERATE PHOSPHATASE"/>
    <property type="match status" value="1"/>
</dbReference>
<dbReference type="GO" id="GO:0005737">
    <property type="term" value="C:cytoplasm"/>
    <property type="evidence" value="ECO:0007669"/>
    <property type="project" value="TreeGrafter"/>
</dbReference>
<dbReference type="SUPFAM" id="SSF53254">
    <property type="entry name" value="Phosphoglycerate mutase-like"/>
    <property type="match status" value="1"/>
</dbReference>
<dbReference type="Gene3D" id="3.40.50.1240">
    <property type="entry name" value="Phosphoglycerate mutase-like"/>
    <property type="match status" value="1"/>
</dbReference>
<dbReference type="InterPro" id="IPR029033">
    <property type="entry name" value="His_PPase_superfam"/>
</dbReference>
<evidence type="ECO:0000256" key="1">
    <source>
        <dbReference type="PIRSR" id="PIRSR613078-1"/>
    </source>
</evidence>
<dbReference type="AlphaFoldDB" id="A0A1B7LXK7"/>
<evidence type="ECO:0000256" key="2">
    <source>
        <dbReference type="PIRSR" id="PIRSR613078-2"/>
    </source>
</evidence>
<feature type="binding site" evidence="2">
    <location>
        <begin position="8"/>
        <end position="15"/>
    </location>
    <ligand>
        <name>substrate</name>
    </ligand>
</feature>
<protein>
    <recommendedName>
        <fullName evidence="5">Phosphoglycerate mutase</fullName>
    </recommendedName>
</protein>
<dbReference type="RefSeq" id="WP_043058395.1">
    <property type="nucleotide sequence ID" value="NZ_LXEY01000021.1"/>
</dbReference>
<dbReference type="GO" id="GO:0016791">
    <property type="term" value="F:phosphatase activity"/>
    <property type="evidence" value="ECO:0007669"/>
    <property type="project" value="TreeGrafter"/>
</dbReference>
<sequence>MKTLVFFRHGETDWNAQGRFQGQQDVPMNDTGRDQSRAAARRWGHTEFDAAIVSPLLRAVETAQIMFRDRALDFVIDEDLKETHGGQWEGLLYTDIAERWPDEHAAFRLPNIDAGPVGGETPRESGTRTAQAVMEALDTADVLLVIAHGNALRAAAHLLTGHDDEDYASVPRLANCNAHVLQSNSGAFGSFTLTQTSV</sequence>
<feature type="active site" description="Tele-phosphohistidine intermediate" evidence="1">
    <location>
        <position position="9"/>
    </location>
</feature>
<dbReference type="CDD" id="cd07067">
    <property type="entry name" value="HP_PGM_like"/>
    <property type="match status" value="1"/>
</dbReference>